<evidence type="ECO:0000256" key="6">
    <source>
        <dbReference type="ARBA" id="ARBA00022989"/>
    </source>
</evidence>
<evidence type="ECO:0000256" key="1">
    <source>
        <dbReference type="ARBA" id="ARBA00004651"/>
    </source>
</evidence>
<evidence type="ECO:0000256" key="2">
    <source>
        <dbReference type="ARBA" id="ARBA00022475"/>
    </source>
</evidence>
<evidence type="ECO:0000256" key="7">
    <source>
        <dbReference type="ARBA" id="ARBA00023136"/>
    </source>
</evidence>
<dbReference type="PANTHER" id="PTHR33908">
    <property type="entry name" value="MANNOSYLTRANSFERASE YKCB-RELATED"/>
    <property type="match status" value="1"/>
</dbReference>
<feature type="transmembrane region" description="Helical" evidence="8">
    <location>
        <begin position="176"/>
        <end position="204"/>
    </location>
</feature>
<evidence type="ECO:0000259" key="10">
    <source>
        <dbReference type="Pfam" id="PF18583"/>
    </source>
</evidence>
<proteinExistence type="predicted"/>
<feature type="domain" description="Aminoarabinose transferase C-terminal" evidence="10">
    <location>
        <begin position="445"/>
        <end position="551"/>
    </location>
</feature>
<keyword evidence="7 8" id="KW-0472">Membrane</keyword>
<name>A0ABP7TR80_9BURK</name>
<feature type="transmembrane region" description="Helical" evidence="8">
    <location>
        <begin position="414"/>
        <end position="432"/>
    </location>
</feature>
<protein>
    <submittedName>
        <fullName evidence="11">Glycosyltransferase family 39 protein</fullName>
    </submittedName>
</protein>
<evidence type="ECO:0000256" key="8">
    <source>
        <dbReference type="SAM" id="Phobius"/>
    </source>
</evidence>
<dbReference type="InterPro" id="IPR050297">
    <property type="entry name" value="LipidA_mod_glycosyltrf_83"/>
</dbReference>
<feature type="transmembrane region" description="Helical" evidence="8">
    <location>
        <begin position="265"/>
        <end position="288"/>
    </location>
</feature>
<keyword evidence="12" id="KW-1185">Reference proteome</keyword>
<comment type="subcellular location">
    <subcellularLocation>
        <location evidence="1">Cell membrane</location>
        <topology evidence="1">Multi-pass membrane protein</topology>
    </subcellularLocation>
</comment>
<comment type="caution">
    <text evidence="11">The sequence shown here is derived from an EMBL/GenBank/DDBJ whole genome shotgun (WGS) entry which is preliminary data.</text>
</comment>
<feature type="transmembrane region" description="Helical" evidence="8">
    <location>
        <begin position="324"/>
        <end position="341"/>
    </location>
</feature>
<dbReference type="Proteomes" id="UP001501353">
    <property type="component" value="Unassembled WGS sequence"/>
</dbReference>
<feature type="transmembrane region" description="Helical" evidence="8">
    <location>
        <begin position="90"/>
        <end position="109"/>
    </location>
</feature>
<reference evidence="12" key="1">
    <citation type="journal article" date="2019" name="Int. J. Syst. Evol. Microbiol.">
        <title>The Global Catalogue of Microorganisms (GCM) 10K type strain sequencing project: providing services to taxonomists for standard genome sequencing and annotation.</title>
        <authorList>
            <consortium name="The Broad Institute Genomics Platform"/>
            <consortium name="The Broad Institute Genome Sequencing Center for Infectious Disease"/>
            <person name="Wu L."/>
            <person name="Ma J."/>
        </authorList>
    </citation>
    <scope>NUCLEOTIDE SEQUENCE [LARGE SCALE GENOMIC DNA]</scope>
    <source>
        <strain evidence="12">JCM 16673</strain>
    </source>
</reference>
<feature type="transmembrane region" description="Helical" evidence="8">
    <location>
        <begin position="387"/>
        <end position="407"/>
    </location>
</feature>
<keyword evidence="4" id="KW-0808">Transferase</keyword>
<feature type="transmembrane region" description="Helical" evidence="8">
    <location>
        <begin position="216"/>
        <end position="236"/>
    </location>
</feature>
<dbReference type="PANTHER" id="PTHR33908:SF3">
    <property type="entry name" value="UNDECAPRENYL PHOSPHATE-ALPHA-4-AMINO-4-DEOXY-L-ARABINOSE ARABINOSYL TRANSFERASE"/>
    <property type="match status" value="1"/>
</dbReference>
<organism evidence="11 12">
    <name type="scientific">Actimicrobium antarcticum</name>
    <dbReference type="NCBI Taxonomy" id="1051899"/>
    <lineage>
        <taxon>Bacteria</taxon>
        <taxon>Pseudomonadati</taxon>
        <taxon>Pseudomonadota</taxon>
        <taxon>Betaproteobacteria</taxon>
        <taxon>Burkholderiales</taxon>
        <taxon>Oxalobacteraceae</taxon>
        <taxon>Actimicrobium</taxon>
    </lineage>
</organism>
<feature type="transmembrane region" description="Helical" evidence="8">
    <location>
        <begin position="300"/>
        <end position="318"/>
    </location>
</feature>
<feature type="transmembrane region" description="Helical" evidence="8">
    <location>
        <begin position="348"/>
        <end position="367"/>
    </location>
</feature>
<evidence type="ECO:0000259" key="9">
    <source>
        <dbReference type="Pfam" id="PF13231"/>
    </source>
</evidence>
<keyword evidence="3" id="KW-0328">Glycosyltransferase</keyword>
<feature type="transmembrane region" description="Helical" evidence="8">
    <location>
        <begin position="121"/>
        <end position="140"/>
    </location>
</feature>
<dbReference type="InterPro" id="IPR040845">
    <property type="entry name" value="Arnt_C"/>
</dbReference>
<feature type="transmembrane region" description="Helical" evidence="8">
    <location>
        <begin position="12"/>
        <end position="29"/>
    </location>
</feature>
<evidence type="ECO:0000256" key="3">
    <source>
        <dbReference type="ARBA" id="ARBA00022676"/>
    </source>
</evidence>
<feature type="domain" description="Glycosyltransferase RgtA/B/C/D-like" evidence="9">
    <location>
        <begin position="68"/>
        <end position="231"/>
    </location>
</feature>
<keyword evidence="2" id="KW-1003">Cell membrane</keyword>
<evidence type="ECO:0000256" key="4">
    <source>
        <dbReference type="ARBA" id="ARBA00022679"/>
    </source>
</evidence>
<keyword evidence="5 8" id="KW-0812">Transmembrane</keyword>
<dbReference type="Pfam" id="PF18583">
    <property type="entry name" value="Arnt_C"/>
    <property type="match status" value="1"/>
</dbReference>
<dbReference type="InterPro" id="IPR038731">
    <property type="entry name" value="RgtA/B/C-like"/>
</dbReference>
<evidence type="ECO:0000313" key="11">
    <source>
        <dbReference type="EMBL" id="GAA4030079.1"/>
    </source>
</evidence>
<dbReference type="EMBL" id="BAAAZE010000012">
    <property type="protein sequence ID" value="GAA4030079.1"/>
    <property type="molecule type" value="Genomic_DNA"/>
</dbReference>
<evidence type="ECO:0000313" key="12">
    <source>
        <dbReference type="Proteomes" id="UP001501353"/>
    </source>
</evidence>
<accession>A0ABP7TR80</accession>
<evidence type="ECO:0000256" key="5">
    <source>
        <dbReference type="ARBA" id="ARBA00022692"/>
    </source>
</evidence>
<sequence>MSALHDTAKSRAFIWMLAIGFCLLWLYGLDARVLVPTDEGRYAEMAREMFSTGDWITTRLNGIKYFEKPPLQIWMTALTFKLFGLGEWQARLWTGLCGLIGVAAVAYTGRKVFGQRVGFDAALVLGSCVLWAMLGHINTLDMGLSAMMTLALCGLLVAQRDAASATERRNGMLVCWAGMALAVMSKGLIGAVLPGAVLVVYTFVARDWSIWKRLHMGLGLLVFFAITTPWFVLVSLQNPEFPQFFFIHEHFQRFTSKIHHRAGPIYYFVPLLLLGMVPWLGVLAQGLWQGVRNRGTGFQAEKMLLVWAGFIFFFFSISSSKLPSYILPIFPALALLVACYLRQVSQRVLVGNAALLVVLGIIGLALLNRMPLLAKNEVDLPLYLAYMPWAAAGAAIAVCGGVLAILARRHTARSLVLIAVTGFLAGQCLMFGHDGLGRYAAGYNMVAAVKAELTPQTRLFAVNRYEQSLPFYLERTTTLVGHADEMDFGLSQQPELWIPDVEVFVKQWKEGYAGTVRDIAIMRPDTYADLKQRGVPMRVIGSDPRRVIVSNQPHP</sequence>
<dbReference type="Pfam" id="PF13231">
    <property type="entry name" value="PMT_2"/>
    <property type="match status" value="1"/>
</dbReference>
<gene>
    <name evidence="11" type="ORF">GCM10022212_30460</name>
</gene>
<keyword evidence="6 8" id="KW-1133">Transmembrane helix</keyword>